<evidence type="ECO:0000256" key="2">
    <source>
        <dbReference type="SAM" id="Phobius"/>
    </source>
</evidence>
<dbReference type="InterPro" id="IPR018678">
    <property type="entry name" value="DUF2160_TM"/>
</dbReference>
<gene>
    <name evidence="3" type="ORF">U7230_14735</name>
</gene>
<protein>
    <submittedName>
        <fullName evidence="3">DUF2160 family membrane protein</fullName>
    </submittedName>
</protein>
<evidence type="ECO:0000313" key="4">
    <source>
        <dbReference type="Proteomes" id="UP001332192"/>
    </source>
</evidence>
<name>A0ABZ1BXT3_9FIRM</name>
<keyword evidence="2" id="KW-0812">Transmembrane</keyword>
<feature type="region of interest" description="Disordered" evidence="1">
    <location>
        <begin position="1"/>
        <end position="28"/>
    </location>
</feature>
<feature type="transmembrane region" description="Helical" evidence="2">
    <location>
        <begin position="37"/>
        <end position="55"/>
    </location>
</feature>
<keyword evidence="2" id="KW-0472">Membrane</keyword>
<sequence>MSMPSGHPARRAGWQPPSAGGSKEPRPPGWLRMETNLFDRIFIGGVLFVAIHLLWMRFVEAYVPLGLATVLSLALMAAIIRWG</sequence>
<dbReference type="EMBL" id="CP141615">
    <property type="protein sequence ID" value="WRP17315.1"/>
    <property type="molecule type" value="Genomic_DNA"/>
</dbReference>
<proteinExistence type="predicted"/>
<feature type="transmembrane region" description="Helical" evidence="2">
    <location>
        <begin position="61"/>
        <end position="80"/>
    </location>
</feature>
<organism evidence="3 4">
    <name type="scientific">Carboxydichorda subterranea</name>
    <dbReference type="NCBI Taxonomy" id="3109565"/>
    <lineage>
        <taxon>Bacteria</taxon>
        <taxon>Bacillati</taxon>
        <taxon>Bacillota</taxon>
        <taxon>Limnochordia</taxon>
        <taxon>Limnochordales</taxon>
        <taxon>Geochordaceae</taxon>
        <taxon>Carboxydichorda</taxon>
    </lineage>
</organism>
<dbReference type="Pfam" id="PF09928">
    <property type="entry name" value="DUF2160"/>
    <property type="match status" value="1"/>
</dbReference>
<accession>A0ABZ1BXT3</accession>
<reference evidence="3 4" key="1">
    <citation type="journal article" date="2024" name="Front. Microbiol.">
        <title>Novel thermophilic genera Geochorda gen. nov. and Carboxydochorda gen. nov. from the deep terrestrial subsurface reveal the ecophysiological diversity in the class Limnochordia.</title>
        <authorList>
            <person name="Karnachuk O.V."/>
            <person name="Lukina A.P."/>
            <person name="Avakyan M.R."/>
            <person name="Kadnikov V.V."/>
            <person name="Begmatov S."/>
            <person name="Beletsky A.V."/>
            <person name="Vlasova K.G."/>
            <person name="Novikov A.A."/>
            <person name="Shcherbakova V.A."/>
            <person name="Mardanov A.V."/>
            <person name="Ravin N.V."/>
        </authorList>
    </citation>
    <scope>NUCLEOTIDE SEQUENCE [LARGE SCALE GENOMIC DNA]</scope>
    <source>
        <strain evidence="3 4">L945</strain>
    </source>
</reference>
<dbReference type="RefSeq" id="WP_324716586.1">
    <property type="nucleotide sequence ID" value="NZ_CP141615.1"/>
</dbReference>
<keyword evidence="4" id="KW-1185">Reference proteome</keyword>
<evidence type="ECO:0000313" key="3">
    <source>
        <dbReference type="EMBL" id="WRP17315.1"/>
    </source>
</evidence>
<evidence type="ECO:0000256" key="1">
    <source>
        <dbReference type="SAM" id="MobiDB-lite"/>
    </source>
</evidence>
<dbReference type="Proteomes" id="UP001332192">
    <property type="component" value="Chromosome"/>
</dbReference>
<keyword evidence="2" id="KW-1133">Transmembrane helix</keyword>